<dbReference type="AlphaFoldDB" id="A0A7R8CXW6"/>
<protein>
    <submittedName>
        <fullName evidence="2">(salmon louse) hypothetical protein</fullName>
    </submittedName>
</protein>
<reference evidence="2" key="1">
    <citation type="submission" date="2021-02" db="EMBL/GenBank/DDBJ databases">
        <authorList>
            <person name="Bekaert M."/>
        </authorList>
    </citation>
    <scope>NUCLEOTIDE SEQUENCE</scope>
    <source>
        <strain evidence="2">IoA-00</strain>
    </source>
</reference>
<feature type="compositionally biased region" description="Polar residues" evidence="1">
    <location>
        <begin position="249"/>
        <end position="271"/>
    </location>
</feature>
<evidence type="ECO:0000313" key="3">
    <source>
        <dbReference type="Proteomes" id="UP000675881"/>
    </source>
</evidence>
<feature type="region of interest" description="Disordered" evidence="1">
    <location>
        <begin position="249"/>
        <end position="297"/>
    </location>
</feature>
<dbReference type="EMBL" id="HG994584">
    <property type="protein sequence ID" value="CAF2935968.1"/>
    <property type="molecule type" value="Genomic_DNA"/>
</dbReference>
<keyword evidence="3" id="KW-1185">Reference proteome</keyword>
<feature type="region of interest" description="Disordered" evidence="1">
    <location>
        <begin position="362"/>
        <end position="387"/>
    </location>
</feature>
<name>A0A7R8CXW6_LEPSM</name>
<sequence>MRVVPPIRTTDTKRRAALNIEFESAVEDLSKVNPASSSNPPIQKGKINDSVDHFGSLDSSDTFHSFSTHPFPSQGSLARLEEMATLGSMGPHGSMLTVHDDPANSSLYVNPFGSSSKKIPPSKSTNPLGQGGGGLKFPESLRDSSPVRRVRIAGRSVSTDMELDKWDYGLQELTPKHKRLRLSQGFFLQSKWEIRIAIVTGVQANVMLILFLPPESSKKKTTKSSIAAVINQGLVTLGEKFGSRAASVHNSNSSLMGSPNSVNNHNSTSGSSDRRKSILKKSDLMSSSSRGAHRDDPEMENLLLASDSDCSTSVNATPIPIRKHLLNKHAIHNKVGSSYHYHPSRQDDEDEEAYSAQQPLLLLPLKPSSKKSDHGRRRSLFAEQGNTNEFQQYPQLWEKI</sequence>
<dbReference type="OrthoDB" id="296522at2759"/>
<accession>A0A7R8CXW6</accession>
<gene>
    <name evidence="2" type="ORF">LSAA_10660</name>
</gene>
<proteinExistence type="predicted"/>
<organism evidence="2 3">
    <name type="scientific">Lepeophtheirus salmonis</name>
    <name type="common">Salmon louse</name>
    <name type="synonym">Caligus salmonis</name>
    <dbReference type="NCBI Taxonomy" id="72036"/>
    <lineage>
        <taxon>Eukaryota</taxon>
        <taxon>Metazoa</taxon>
        <taxon>Ecdysozoa</taxon>
        <taxon>Arthropoda</taxon>
        <taxon>Crustacea</taxon>
        <taxon>Multicrustacea</taxon>
        <taxon>Hexanauplia</taxon>
        <taxon>Copepoda</taxon>
        <taxon>Siphonostomatoida</taxon>
        <taxon>Caligidae</taxon>
        <taxon>Lepeophtheirus</taxon>
    </lineage>
</organism>
<dbReference type="Proteomes" id="UP000675881">
    <property type="component" value="Chromosome 5"/>
</dbReference>
<evidence type="ECO:0000256" key="1">
    <source>
        <dbReference type="SAM" id="MobiDB-lite"/>
    </source>
</evidence>
<evidence type="ECO:0000313" key="2">
    <source>
        <dbReference type="EMBL" id="CAF2935968.1"/>
    </source>
</evidence>
<feature type="compositionally biased region" description="Low complexity" evidence="1">
    <location>
        <begin position="114"/>
        <end position="124"/>
    </location>
</feature>
<feature type="region of interest" description="Disordered" evidence="1">
    <location>
        <begin position="113"/>
        <end position="141"/>
    </location>
</feature>
<feature type="compositionally biased region" description="Basic and acidic residues" evidence="1">
    <location>
        <begin position="272"/>
        <end position="283"/>
    </location>
</feature>